<organism evidence="1 2">
    <name type="scientific">Nemania bipapillata</name>
    <dbReference type="NCBI Taxonomy" id="110536"/>
    <lineage>
        <taxon>Eukaryota</taxon>
        <taxon>Fungi</taxon>
        <taxon>Dikarya</taxon>
        <taxon>Ascomycota</taxon>
        <taxon>Pezizomycotina</taxon>
        <taxon>Sordariomycetes</taxon>
        <taxon>Xylariomycetidae</taxon>
        <taxon>Xylariales</taxon>
        <taxon>Xylariaceae</taxon>
        <taxon>Nemania</taxon>
    </lineage>
</organism>
<evidence type="ECO:0000313" key="1">
    <source>
        <dbReference type="EMBL" id="KAJ8116700.1"/>
    </source>
</evidence>
<accession>A0ACC2INC7</accession>
<name>A0ACC2INC7_9PEZI</name>
<keyword evidence="2" id="KW-1185">Reference proteome</keyword>
<comment type="caution">
    <text evidence="1">The sequence shown here is derived from an EMBL/GenBank/DDBJ whole genome shotgun (WGS) entry which is preliminary data.</text>
</comment>
<reference evidence="1" key="1">
    <citation type="submission" date="2022-11" db="EMBL/GenBank/DDBJ databases">
        <title>Genome Sequence of Nemania bipapillata.</title>
        <authorList>
            <person name="Buettner E."/>
        </authorList>
    </citation>
    <scope>NUCLEOTIDE SEQUENCE</scope>
    <source>
        <strain evidence="1">CP14</strain>
    </source>
</reference>
<protein>
    <submittedName>
        <fullName evidence="1">Uncharacterized protein</fullName>
    </submittedName>
</protein>
<proteinExistence type="predicted"/>
<dbReference type="EMBL" id="JAPESX010001171">
    <property type="protein sequence ID" value="KAJ8116700.1"/>
    <property type="molecule type" value="Genomic_DNA"/>
</dbReference>
<evidence type="ECO:0000313" key="2">
    <source>
        <dbReference type="Proteomes" id="UP001153334"/>
    </source>
</evidence>
<gene>
    <name evidence="1" type="ORF">ONZ43_g4383</name>
</gene>
<sequence>MASTRASSPTGDASTPTSPQLTPRAKLKAMLAAVDDESSEGESTNPIDAKSLFAAIDKSKKQLGVSQTSQDSSTDDDEDAEIIRPRGRIAARMHAGFTEAKSPSSPVKHTQQDRTLSSASKQTMTRELSLVEEEEDEDDVVASSRRRPARSHRETTPEPTSVVDRHSSPSLFVSPSPQKSTVNHNSAASDSDEDDVPTDLSKNARFKALVEKKRKERLDREAEEERKRLERSQQMAVEFDTDEDDVSDISDDDAGRKLTQDISRPTRKASKKALEEMNRETQRLSRSLQLAHEAKTKKKISKAALFKRFNFRVEGSTTETENKQISSSRATTPASVHQTDGEVEDDKTPPSSPPTAPKPALGPQTTAISPSDNSLPVLEDDNGGLPTLEDALTRAKSHDGEDGKAVDVTAPVSEIKQPAKKPLRQVRVKLPPAQVNTMVIDSDDELEITNPIKKDKLDAIFSRVPENKAQESTGMKVLRNLAHLSSPSKESARGRNVKPSMTFGELHMSLHQRAKAQAKLERERRLEFLRSKGIVVQSAEEREREREQVEDIVARARQEVEEIMLRERDEAKKSRKEKKQAGEVDPLAWDDSDDDSFQDTEEEEAGDVEISGSEDEDEAAADSQDEEAEDEEEPSNNPMFMDEAEEAQTEGEETPRPMSDGDFSDEDIEAMKRSTTLPSRRSKKHVQIISDDEDDYDVEATPKPKSTLLRSPAMPDSGSPKPPTSVLRSATKTFIPGLPITAAAPAGLGLTQIFAGTMDASQSLPCSGSSGFMPSIDQFPDSQFSATAGQSQENNMVSDTQISQAAVSQNRESQTQGLQLHYSQTQVHGFDSLISADATQMSDFMEPTQDGGFQDFTPLKQRFVDPSSSAAGTTDGPDEAAVPESPLVRKRGKLLRRTDLTTSSSILPSIDNPQNPERISKVGAGESDGEKGASDAFKLMEKAAKREKRLKKKFDKKKSKATEMVEEQAEESEDEYAGLGGADGEDSSDEDDELIKEMIDDTKGNDVDAAQLAGLFADREREADAAQVDKLFRDITTGMLRKRRRGGDGHDFDLSDSDDGGEARRRMKRRQFAKMQKALFADERISKIAENPRNLAFLKSIEDMNKDDEWDFGENFAETTSTSGDDSQSQGPSQADQAIPDSQPPVTGRKRSRADDHAPRPAPNERRTRDGIRPSSLAEVRRSLSTLLDEPNASTGSVIPATELGSDSEGEGERPSTSHSNKENRRAERPISSAVVDRITLKRSSSSSLSTSSTSATAKLAFTAPSTAGSGFKVPALLRRATTNSSKLVSNSNPAASTSASSGISQSTTSGSSGSLNKAASFGEDGKLKKNAGKRSGINYFAHENERRAKVADAEKRREAKKWKGAEGRSKVVGGLFGSGSFE</sequence>
<dbReference type="Proteomes" id="UP001153334">
    <property type="component" value="Unassembled WGS sequence"/>
</dbReference>